<dbReference type="EMBL" id="SOAX01000006">
    <property type="protein sequence ID" value="TDT38502.1"/>
    <property type="molecule type" value="Genomic_DNA"/>
</dbReference>
<dbReference type="PANTHER" id="PTHR35867">
    <property type="entry name" value="PROTEIN RSEC"/>
    <property type="match status" value="1"/>
</dbReference>
<dbReference type="PIRSF" id="PIRSF004923">
    <property type="entry name" value="RseC"/>
    <property type="match status" value="1"/>
</dbReference>
<dbReference type="Pfam" id="PF04246">
    <property type="entry name" value="RseC_MucC"/>
    <property type="match status" value="1"/>
</dbReference>
<gene>
    <name evidence="2" type="ORF">DES49_2479</name>
</gene>
<evidence type="ECO:0000256" key="1">
    <source>
        <dbReference type="SAM" id="Phobius"/>
    </source>
</evidence>
<feature type="transmembrane region" description="Helical" evidence="1">
    <location>
        <begin position="111"/>
        <end position="131"/>
    </location>
</feature>
<dbReference type="AlphaFoldDB" id="A0A4R7JKI9"/>
<keyword evidence="3" id="KW-1185">Reference proteome</keyword>
<proteinExistence type="predicted"/>
<dbReference type="Proteomes" id="UP000295830">
    <property type="component" value="Unassembled WGS sequence"/>
</dbReference>
<comment type="caution">
    <text evidence="2">The sequence shown here is derived from an EMBL/GenBank/DDBJ whole genome shotgun (WGS) entry which is preliminary data.</text>
</comment>
<sequence>MSTMIEQTGTVTAKGNGRIHVKVDPSPGCARCEAGQGCGQGLIGQLAGQSAHGVPVPEPAGIEVDVGDVVVLGMAPGGLLMASSLVYLMPLVLMMLAALGAGVLWPGSEALAAVSGISGLAAGFVGVRYLVRDRRLRGQFEPQLLRMASGAADELLT</sequence>
<protein>
    <submittedName>
        <fullName evidence="2">RseC/MucC-like positive regulator of sigma(E)</fullName>
    </submittedName>
</protein>
<evidence type="ECO:0000313" key="2">
    <source>
        <dbReference type="EMBL" id="TDT38502.1"/>
    </source>
</evidence>
<evidence type="ECO:0000313" key="3">
    <source>
        <dbReference type="Proteomes" id="UP000295830"/>
    </source>
</evidence>
<reference evidence="2 3" key="1">
    <citation type="submission" date="2019-03" db="EMBL/GenBank/DDBJ databases">
        <title>Genomic Encyclopedia of Type Strains, Phase IV (KMG-IV): sequencing the most valuable type-strain genomes for metagenomic binning, comparative biology and taxonomic classification.</title>
        <authorList>
            <person name="Goeker M."/>
        </authorList>
    </citation>
    <scope>NUCLEOTIDE SEQUENCE [LARGE SCALE GENOMIC DNA]</scope>
    <source>
        <strain evidence="2 3">DSM 15505</strain>
    </source>
</reference>
<organism evidence="2 3">
    <name type="scientific">Halospina denitrificans</name>
    <dbReference type="NCBI Taxonomy" id="332522"/>
    <lineage>
        <taxon>Bacteria</taxon>
        <taxon>Pseudomonadati</taxon>
        <taxon>Pseudomonadota</taxon>
        <taxon>Gammaproteobacteria</taxon>
        <taxon>Halospina</taxon>
    </lineage>
</organism>
<keyword evidence="1" id="KW-0812">Transmembrane</keyword>
<dbReference type="InterPro" id="IPR026268">
    <property type="entry name" value="RseC"/>
</dbReference>
<accession>A0A4R7JKI9</accession>
<dbReference type="InterPro" id="IPR007359">
    <property type="entry name" value="SigmaE_reg_RseC_MucC"/>
</dbReference>
<name>A0A4R7JKI9_9GAMM</name>
<keyword evidence="1" id="KW-0472">Membrane</keyword>
<dbReference type="PANTHER" id="PTHR35867:SF1">
    <property type="entry name" value="PROTEIN RSEC"/>
    <property type="match status" value="1"/>
</dbReference>
<keyword evidence="1" id="KW-1133">Transmembrane helix</keyword>
<feature type="transmembrane region" description="Helical" evidence="1">
    <location>
        <begin position="85"/>
        <end position="105"/>
    </location>
</feature>